<accession>A0A7S4UIV6</accession>
<proteinExistence type="predicted"/>
<dbReference type="EMBL" id="HBKN01036298">
    <property type="protein sequence ID" value="CAE2322727.1"/>
    <property type="molecule type" value="Transcribed_RNA"/>
</dbReference>
<dbReference type="AlphaFoldDB" id="A0A7S4UIV6"/>
<name>A0A7S4UIV6_GUITH</name>
<gene>
    <name evidence="1" type="ORF">GTHE00462_LOCUS28354</name>
</gene>
<reference evidence="1" key="1">
    <citation type="submission" date="2021-01" db="EMBL/GenBank/DDBJ databases">
        <authorList>
            <person name="Corre E."/>
            <person name="Pelletier E."/>
            <person name="Niang G."/>
            <person name="Scheremetjew M."/>
            <person name="Finn R."/>
            <person name="Kale V."/>
            <person name="Holt S."/>
            <person name="Cochrane G."/>
            <person name="Meng A."/>
            <person name="Brown T."/>
            <person name="Cohen L."/>
        </authorList>
    </citation>
    <scope>NUCLEOTIDE SEQUENCE</scope>
    <source>
        <strain evidence="1">CCMP 2712</strain>
    </source>
</reference>
<protein>
    <submittedName>
        <fullName evidence="1">Uncharacterized protein</fullName>
    </submittedName>
</protein>
<sequence length="155" mass="17499">MGRLPGGIVDDVREKIIQEIERKRMTESHLGAYLKHEDSMDGGIRLEDNKDNLYRDSSRRSFFRNSMSRSLRYPIRTSRKTAPKNIVTSLPKKGHFASTPSLTIGSKARGVCGEYIYTIEGPADPPPLPVSFYPPFKASNPTKKMSFFLDPPHSI</sequence>
<organism evidence="1">
    <name type="scientific">Guillardia theta</name>
    <name type="common">Cryptophyte</name>
    <name type="synonym">Cryptomonas phi</name>
    <dbReference type="NCBI Taxonomy" id="55529"/>
    <lineage>
        <taxon>Eukaryota</taxon>
        <taxon>Cryptophyceae</taxon>
        <taxon>Pyrenomonadales</taxon>
        <taxon>Geminigeraceae</taxon>
        <taxon>Guillardia</taxon>
    </lineage>
</organism>
<evidence type="ECO:0000313" key="1">
    <source>
        <dbReference type="EMBL" id="CAE2322727.1"/>
    </source>
</evidence>